<proteinExistence type="predicted"/>
<dbReference type="Proteomes" id="UP000620124">
    <property type="component" value="Unassembled WGS sequence"/>
</dbReference>
<evidence type="ECO:0000313" key="2">
    <source>
        <dbReference type="Proteomes" id="UP000620124"/>
    </source>
</evidence>
<comment type="caution">
    <text evidence="1">The sequence shown here is derived from an EMBL/GenBank/DDBJ whole genome shotgun (WGS) entry which is preliminary data.</text>
</comment>
<protein>
    <submittedName>
        <fullName evidence="1">Uncharacterized protein</fullName>
    </submittedName>
</protein>
<reference evidence="1" key="1">
    <citation type="submission" date="2020-05" db="EMBL/GenBank/DDBJ databases">
        <title>Mycena genomes resolve the evolution of fungal bioluminescence.</title>
        <authorList>
            <person name="Tsai I.J."/>
        </authorList>
    </citation>
    <scope>NUCLEOTIDE SEQUENCE</scope>
    <source>
        <strain evidence="1">CCC161011</strain>
    </source>
</reference>
<dbReference type="EMBL" id="JACAZI010000015">
    <property type="protein sequence ID" value="KAF7343963.1"/>
    <property type="molecule type" value="Genomic_DNA"/>
</dbReference>
<gene>
    <name evidence="1" type="ORF">MVEN_01685500</name>
</gene>
<accession>A0A8H7CQP2</accession>
<evidence type="ECO:0000313" key="1">
    <source>
        <dbReference type="EMBL" id="KAF7343963.1"/>
    </source>
</evidence>
<name>A0A8H7CQP2_9AGAR</name>
<keyword evidence="2" id="KW-1185">Reference proteome</keyword>
<organism evidence="1 2">
    <name type="scientific">Mycena venus</name>
    <dbReference type="NCBI Taxonomy" id="2733690"/>
    <lineage>
        <taxon>Eukaryota</taxon>
        <taxon>Fungi</taxon>
        <taxon>Dikarya</taxon>
        <taxon>Basidiomycota</taxon>
        <taxon>Agaricomycotina</taxon>
        <taxon>Agaricomycetes</taxon>
        <taxon>Agaricomycetidae</taxon>
        <taxon>Agaricales</taxon>
        <taxon>Marasmiineae</taxon>
        <taxon>Mycenaceae</taxon>
        <taxon>Mycena</taxon>
    </lineage>
</organism>
<dbReference type="OrthoDB" id="3004525at2759"/>
<sequence>MPMQGDILGDKTLYEWKENSRNRYVLEFLRLDGCSSVSDRLSPGCLAPAKHPAHRCRECKGGVLYCKQCCEARHLENPLHIVDVGMERVELFVNVLEGAWVEGAIQPSPGPELRQS</sequence>
<dbReference type="AlphaFoldDB" id="A0A8H7CQP2"/>